<evidence type="ECO:0000256" key="2">
    <source>
        <dbReference type="SAM" id="Phobius"/>
    </source>
</evidence>
<keyword evidence="2" id="KW-1133">Transmembrane helix</keyword>
<name>F2CPU5_HORVV</name>
<feature type="region of interest" description="Disordered" evidence="1">
    <location>
        <begin position="36"/>
        <end position="78"/>
    </location>
</feature>
<keyword evidence="2" id="KW-0472">Membrane</keyword>
<protein>
    <submittedName>
        <fullName evidence="3">Predicted protein</fullName>
    </submittedName>
</protein>
<feature type="transmembrane region" description="Helical" evidence="2">
    <location>
        <begin position="143"/>
        <end position="165"/>
    </location>
</feature>
<keyword evidence="2" id="KW-0812">Transmembrane</keyword>
<reference evidence="3" key="1">
    <citation type="journal article" date="2011" name="Plant Physiol.">
        <title>Comprehensive sequence analysis of 24,783 barley full-length cDNAs derived from 12 clone libraries.</title>
        <authorList>
            <person name="Matsumoto T."/>
            <person name="Tanaka T."/>
            <person name="Sakai H."/>
            <person name="Amano N."/>
            <person name="Kanamori H."/>
            <person name="Kurita K."/>
            <person name="Kikuta A."/>
            <person name="Kamiya K."/>
            <person name="Yamamoto M."/>
            <person name="Ikawa H."/>
            <person name="Fujii N."/>
            <person name="Hori K."/>
            <person name="Itoh T."/>
            <person name="Sato K."/>
        </authorList>
    </citation>
    <scope>NUCLEOTIDE SEQUENCE</scope>
    <source>
        <tissue evidence="3">Leaf</tissue>
    </source>
</reference>
<dbReference type="EMBL" id="AK353647">
    <property type="protein sequence ID" value="BAJ84866.1"/>
    <property type="molecule type" value="mRNA"/>
</dbReference>
<organism evidence="3">
    <name type="scientific">Hordeum vulgare subsp. vulgare</name>
    <name type="common">Domesticated barley</name>
    <dbReference type="NCBI Taxonomy" id="112509"/>
    <lineage>
        <taxon>Eukaryota</taxon>
        <taxon>Viridiplantae</taxon>
        <taxon>Streptophyta</taxon>
        <taxon>Embryophyta</taxon>
        <taxon>Tracheophyta</taxon>
        <taxon>Spermatophyta</taxon>
        <taxon>Magnoliopsida</taxon>
        <taxon>Liliopsida</taxon>
        <taxon>Poales</taxon>
        <taxon>Poaceae</taxon>
        <taxon>BOP clade</taxon>
        <taxon>Pooideae</taxon>
        <taxon>Triticodae</taxon>
        <taxon>Triticeae</taxon>
        <taxon>Hordeinae</taxon>
        <taxon>Hordeum</taxon>
    </lineage>
</organism>
<sequence length="234" mass="23912">MGIGGAIQAVSGGGGGGGDPGGGAGAAAAPCTAGALGSATSEESNPIGVGPRTRGAPRLGASDGVEAASRGVVTSTRTPSSAMVTASSGIAAETADGLHPATEAPESTYSMAATGYEAVAATILTDEAKEKGDKAWHLTDDKFLFPLLLCLLSLSLVAQVLITCLGKTDSLIIRYCLQRLYIVRTDATLCEEMPVPGRAEEASVEDRSARRFGKSRFPNYINVINLNRNHICNT</sequence>
<dbReference type="AlphaFoldDB" id="F2CPU5"/>
<evidence type="ECO:0000256" key="1">
    <source>
        <dbReference type="SAM" id="MobiDB-lite"/>
    </source>
</evidence>
<accession>F2CPU5</accession>
<evidence type="ECO:0000313" key="3">
    <source>
        <dbReference type="EMBL" id="BAJ84866.1"/>
    </source>
</evidence>
<proteinExistence type="evidence at transcript level"/>